<dbReference type="STRING" id="1429043.X474_23920"/>
<accession>A0A0D2J6N7</accession>
<sequence>MVYHFSTHLPEKNKNALKFIQNHINAVGEENINVIALVHASAWVILARKKVSEEMAQMIESLVEQGVDFRLCENTRIQHKLDLDHDLVVPVSVAKAGVAELAMLQAQGYAYIKP</sequence>
<evidence type="ECO:0000313" key="1">
    <source>
        <dbReference type="EMBL" id="KIX11346.1"/>
    </source>
</evidence>
<comment type="caution">
    <text evidence="1">The sequence shown here is derived from an EMBL/GenBank/DDBJ whole genome shotgun (WGS) entry which is preliminary data.</text>
</comment>
<dbReference type="AlphaFoldDB" id="A0A0D2J6N7"/>
<keyword evidence="2" id="KW-1185">Reference proteome</keyword>
<gene>
    <name evidence="1" type="ORF">X474_23920</name>
</gene>
<dbReference type="Pfam" id="PF02635">
    <property type="entry name" value="DsrE"/>
    <property type="match status" value="1"/>
</dbReference>
<protein>
    <submittedName>
        <fullName evidence="1">Uncharacterized protein</fullName>
    </submittedName>
</protein>
<dbReference type="Gene3D" id="3.40.1260.10">
    <property type="entry name" value="DsrEFH-like"/>
    <property type="match status" value="1"/>
</dbReference>
<dbReference type="PANTHER" id="PTHR37691">
    <property type="entry name" value="BLR3518 PROTEIN"/>
    <property type="match status" value="1"/>
</dbReference>
<organism evidence="1 2">
    <name type="scientific">Dethiosulfatarculus sandiegensis</name>
    <dbReference type="NCBI Taxonomy" id="1429043"/>
    <lineage>
        <taxon>Bacteria</taxon>
        <taxon>Pseudomonadati</taxon>
        <taxon>Thermodesulfobacteriota</taxon>
        <taxon>Desulfarculia</taxon>
        <taxon>Desulfarculales</taxon>
        <taxon>Desulfarculaceae</taxon>
        <taxon>Dethiosulfatarculus</taxon>
    </lineage>
</organism>
<reference evidence="1 2" key="1">
    <citation type="submission" date="2013-11" db="EMBL/GenBank/DDBJ databases">
        <title>Metagenomic analysis of a methanogenic consortium involved in long chain n-alkane degradation.</title>
        <authorList>
            <person name="Davidova I.A."/>
            <person name="Callaghan A.V."/>
            <person name="Wawrik B."/>
            <person name="Pruitt S."/>
            <person name="Marks C."/>
            <person name="Duncan K.E."/>
            <person name="Suflita J.M."/>
        </authorList>
    </citation>
    <scope>NUCLEOTIDE SEQUENCE [LARGE SCALE GENOMIC DNA]</scope>
    <source>
        <strain evidence="1 2">SPR</strain>
    </source>
</reference>
<proteinExistence type="predicted"/>
<dbReference type="SUPFAM" id="SSF75169">
    <property type="entry name" value="DsrEFH-like"/>
    <property type="match status" value="1"/>
</dbReference>
<dbReference type="Proteomes" id="UP000032233">
    <property type="component" value="Unassembled WGS sequence"/>
</dbReference>
<dbReference type="InParanoid" id="A0A0D2J6N7"/>
<dbReference type="InterPro" id="IPR027396">
    <property type="entry name" value="DsrEFH-like"/>
</dbReference>
<evidence type="ECO:0000313" key="2">
    <source>
        <dbReference type="Proteomes" id="UP000032233"/>
    </source>
</evidence>
<dbReference type="PANTHER" id="PTHR37691:SF1">
    <property type="entry name" value="BLR3518 PROTEIN"/>
    <property type="match status" value="1"/>
</dbReference>
<name>A0A0D2J6N7_9BACT</name>
<dbReference type="InterPro" id="IPR003787">
    <property type="entry name" value="Sulphur_relay_DsrE/F-like"/>
</dbReference>
<dbReference type="EMBL" id="AZAC01000056">
    <property type="protein sequence ID" value="KIX11346.1"/>
    <property type="molecule type" value="Genomic_DNA"/>
</dbReference>